<dbReference type="InterPro" id="IPR003746">
    <property type="entry name" value="DUF167"/>
</dbReference>
<comment type="caution">
    <text evidence="3">The sequence shown here is derived from an EMBL/GenBank/DDBJ whole genome shotgun (WGS) entry which is preliminary data.</text>
</comment>
<dbReference type="EMBL" id="LJVE01000097">
    <property type="protein sequence ID" value="KPL13555.1"/>
    <property type="molecule type" value="Genomic_DNA"/>
</dbReference>
<reference evidence="3 4" key="1">
    <citation type="journal article" date="2015" name="Microbiome">
        <title>Genomic resolution of linkages in carbon, nitrogen, and sulfur cycling among widespread estuary sediment bacteria.</title>
        <authorList>
            <person name="Baker B.J."/>
            <person name="Lazar C.S."/>
            <person name="Teske A.P."/>
            <person name="Dick G.J."/>
        </authorList>
    </citation>
    <scope>NUCLEOTIDE SEQUENCE [LARGE SCALE GENOMIC DNA]</scope>
    <source>
        <strain evidence="3">SM1_77</strain>
    </source>
</reference>
<dbReference type="AlphaFoldDB" id="A0A0S8JWH2"/>
<evidence type="ECO:0000313" key="3">
    <source>
        <dbReference type="EMBL" id="KPL13555.1"/>
    </source>
</evidence>
<dbReference type="InterPro" id="IPR036591">
    <property type="entry name" value="YggU-like_sf"/>
</dbReference>
<protein>
    <recommendedName>
        <fullName evidence="2">UPF0235 protein AMJ74_05065</fullName>
    </recommendedName>
</protein>
<name>A0A0S8JWH2_UNCW3</name>
<sequence length="73" mass="8546">MLLKVHVIPKSKRIEIEELDEKNLRVRLSSPPIDGRANSELIELLARYYKKGKSSIRIRKGFRSRNKLIEVTD</sequence>
<dbReference type="SMART" id="SM01152">
    <property type="entry name" value="DUF167"/>
    <property type="match status" value="1"/>
</dbReference>
<dbReference type="Proteomes" id="UP000050975">
    <property type="component" value="Unassembled WGS sequence"/>
</dbReference>
<dbReference type="HAMAP" id="MF_00634">
    <property type="entry name" value="UPF0235"/>
    <property type="match status" value="1"/>
</dbReference>
<comment type="similarity">
    <text evidence="1 2">Belongs to the UPF0235 family.</text>
</comment>
<evidence type="ECO:0000256" key="2">
    <source>
        <dbReference type="HAMAP-Rule" id="MF_00634"/>
    </source>
</evidence>
<evidence type="ECO:0000313" key="4">
    <source>
        <dbReference type="Proteomes" id="UP000050975"/>
    </source>
</evidence>
<organism evidence="3 4">
    <name type="scientific">candidate division WOR_3 bacterium SM1_77</name>
    <dbReference type="NCBI Taxonomy" id="1703778"/>
    <lineage>
        <taxon>Bacteria</taxon>
        <taxon>Bacteria division WOR-3</taxon>
    </lineage>
</organism>
<accession>A0A0S8JWH2</accession>
<dbReference type="PANTHER" id="PTHR13420">
    <property type="entry name" value="UPF0235 PROTEIN C15ORF40"/>
    <property type="match status" value="1"/>
</dbReference>
<dbReference type="GO" id="GO:0005737">
    <property type="term" value="C:cytoplasm"/>
    <property type="evidence" value="ECO:0007669"/>
    <property type="project" value="TreeGrafter"/>
</dbReference>
<gene>
    <name evidence="3" type="ORF">AMJ74_05065</name>
</gene>
<dbReference type="NCBIfam" id="TIGR00251">
    <property type="entry name" value="DUF167 family protein"/>
    <property type="match status" value="1"/>
</dbReference>
<dbReference type="SUPFAM" id="SSF69786">
    <property type="entry name" value="YggU-like"/>
    <property type="match status" value="1"/>
</dbReference>
<dbReference type="Gene3D" id="3.30.1200.10">
    <property type="entry name" value="YggU-like"/>
    <property type="match status" value="1"/>
</dbReference>
<dbReference type="Pfam" id="PF02594">
    <property type="entry name" value="DUF167"/>
    <property type="match status" value="1"/>
</dbReference>
<evidence type="ECO:0000256" key="1">
    <source>
        <dbReference type="ARBA" id="ARBA00010364"/>
    </source>
</evidence>
<proteinExistence type="inferred from homology"/>
<dbReference type="PANTHER" id="PTHR13420:SF7">
    <property type="entry name" value="UPF0235 PROTEIN C15ORF40"/>
    <property type="match status" value="1"/>
</dbReference>